<dbReference type="InterPro" id="IPR016024">
    <property type="entry name" value="ARM-type_fold"/>
</dbReference>
<dbReference type="Gene3D" id="1.25.10.90">
    <property type="match status" value="2"/>
</dbReference>
<dbReference type="PANTHER" id="PTHR34070">
    <property type="entry name" value="ARMADILLO-TYPE FOLD"/>
    <property type="match status" value="1"/>
</dbReference>
<dbReference type="STRING" id="69332.A0A388KKC9"/>
<dbReference type="CDD" id="cd06561">
    <property type="entry name" value="AlkD_like"/>
    <property type="match status" value="1"/>
</dbReference>
<sequence>MIHRCCTFARRRVAPPGVVNKWVISPPIYLQVSNCFSAIDTPFTRSCGSVTEWQDVCRRSARLSPRFPLPLPLPLPRQATSPIERLKPAEYEISRQFLTKLAAVGGRKQAHQAHQLSLNIGGGGGEIPAGVVMMRKKQPCGTSQGGPTVVCGIGNRSKRLLSDSAAAPGDGYGGASNGATPIDDGSAAKPPRKGVDDNGRSCAAPRGTEMDSIDGQDRRKRGGRRVTTRDRPAAIAAGPTLPETAAERGEPVGSPPDDPHRLSEAIAALRSLASAKKARVLQRFFQTEPGQYGHGDVFLGVTMPQIRSVAARSPDLSLPQIATLLSSTFHEERMLGVVTFVNQFASALKKKQESTSPIRSALPPPSPRSPSSPLPSSCSVEVNDLVTWYVCNRKGLNNWDLVDASAYHVIGSWVSADVARRKWVLYYLCGEDSPCRIPAETNDASIPRLPSRPSPPPLVSAHSLSLPPPPNPPSLWDVRIAIVANYRLINDRRGSADRVVDGSNNDTRFGPIFDLAERFYSHPHDLIHKALGWMLREAGKHDQERLMGWLRRFAAKLPRVMLRYAIEKLSPTIKKELMGAASACGGEDVRPSSDVHMAGDEDGDGDGKGTAAAVGRGRRRGTNLRAATRTSQGEGDSTEVLNESRRAEEEEGKSAKDGKEKGASQQKTGRRTRGRDVVPSQGGQGMTGARRSTRGVPGTGVQTMATRREGERKSGNESEGSGGGGIQSRKRAGAAAALLPPSPNVDPERNDEDRSVELSRERRRRRR</sequence>
<feature type="region of interest" description="Disordered" evidence="1">
    <location>
        <begin position="163"/>
        <end position="261"/>
    </location>
</feature>
<feature type="compositionally biased region" description="Basic and acidic residues" evidence="1">
    <location>
        <begin position="642"/>
        <end position="662"/>
    </location>
</feature>
<keyword evidence="3" id="KW-1185">Reference proteome</keyword>
<feature type="region of interest" description="Disordered" evidence="1">
    <location>
        <begin position="583"/>
        <end position="767"/>
    </location>
</feature>
<evidence type="ECO:0000313" key="2">
    <source>
        <dbReference type="EMBL" id="GBG70487.1"/>
    </source>
</evidence>
<name>A0A388KKC9_CHABU</name>
<dbReference type="Gramene" id="GBG70487">
    <property type="protein sequence ID" value="GBG70487"/>
    <property type="gene ID" value="CBR_g6616"/>
</dbReference>
<comment type="caution">
    <text evidence="2">The sequence shown here is derived from an EMBL/GenBank/DDBJ whole genome shotgun (WGS) entry which is preliminary data.</text>
</comment>
<dbReference type="PANTHER" id="PTHR34070:SF1">
    <property type="entry name" value="DNA ALKYLATION REPAIR PROTEIN"/>
    <property type="match status" value="1"/>
</dbReference>
<feature type="compositionally biased region" description="Pro residues" evidence="1">
    <location>
        <begin position="362"/>
        <end position="373"/>
    </location>
</feature>
<feature type="compositionally biased region" description="Basic and acidic residues" evidence="1">
    <location>
        <begin position="587"/>
        <end position="599"/>
    </location>
</feature>
<dbReference type="SUPFAM" id="SSF48371">
    <property type="entry name" value="ARM repeat"/>
    <property type="match status" value="1"/>
</dbReference>
<feature type="compositionally biased region" description="Basic and acidic residues" evidence="1">
    <location>
        <begin position="706"/>
        <end position="716"/>
    </location>
</feature>
<dbReference type="Pfam" id="PF08713">
    <property type="entry name" value="DNA_alkylation"/>
    <property type="match status" value="2"/>
</dbReference>
<feature type="region of interest" description="Disordered" evidence="1">
    <location>
        <begin position="355"/>
        <end position="377"/>
    </location>
</feature>
<feature type="compositionally biased region" description="Polar residues" evidence="1">
    <location>
        <begin position="628"/>
        <end position="641"/>
    </location>
</feature>
<feature type="compositionally biased region" description="Basic and acidic residues" evidence="1">
    <location>
        <begin position="746"/>
        <end position="760"/>
    </location>
</feature>
<proteinExistence type="predicted"/>
<dbReference type="InterPro" id="IPR014825">
    <property type="entry name" value="DNA_alkylation"/>
</dbReference>
<organism evidence="2 3">
    <name type="scientific">Chara braunii</name>
    <name type="common">Braun's stonewort</name>
    <dbReference type="NCBI Taxonomy" id="69332"/>
    <lineage>
        <taxon>Eukaryota</taxon>
        <taxon>Viridiplantae</taxon>
        <taxon>Streptophyta</taxon>
        <taxon>Charophyceae</taxon>
        <taxon>Charales</taxon>
        <taxon>Characeae</taxon>
        <taxon>Chara</taxon>
    </lineage>
</organism>
<evidence type="ECO:0000256" key="1">
    <source>
        <dbReference type="SAM" id="MobiDB-lite"/>
    </source>
</evidence>
<reference evidence="2 3" key="1">
    <citation type="journal article" date="2018" name="Cell">
        <title>The Chara Genome: Secondary Complexity and Implications for Plant Terrestrialization.</title>
        <authorList>
            <person name="Nishiyama T."/>
            <person name="Sakayama H."/>
            <person name="Vries J.D."/>
            <person name="Buschmann H."/>
            <person name="Saint-Marcoux D."/>
            <person name="Ullrich K.K."/>
            <person name="Haas F.B."/>
            <person name="Vanderstraeten L."/>
            <person name="Becker D."/>
            <person name="Lang D."/>
            <person name="Vosolsobe S."/>
            <person name="Rombauts S."/>
            <person name="Wilhelmsson P.K.I."/>
            <person name="Janitza P."/>
            <person name="Kern R."/>
            <person name="Heyl A."/>
            <person name="Rumpler F."/>
            <person name="Villalobos L.I.A.C."/>
            <person name="Clay J.M."/>
            <person name="Skokan R."/>
            <person name="Toyoda A."/>
            <person name="Suzuki Y."/>
            <person name="Kagoshima H."/>
            <person name="Schijlen E."/>
            <person name="Tajeshwar N."/>
            <person name="Catarino B."/>
            <person name="Hetherington A.J."/>
            <person name="Saltykova A."/>
            <person name="Bonnot C."/>
            <person name="Breuninger H."/>
            <person name="Symeonidi A."/>
            <person name="Radhakrishnan G.V."/>
            <person name="Van Nieuwerburgh F."/>
            <person name="Deforce D."/>
            <person name="Chang C."/>
            <person name="Karol K.G."/>
            <person name="Hedrich R."/>
            <person name="Ulvskov P."/>
            <person name="Glockner G."/>
            <person name="Delwiche C.F."/>
            <person name="Petrasek J."/>
            <person name="Van de Peer Y."/>
            <person name="Friml J."/>
            <person name="Beilby M."/>
            <person name="Dolan L."/>
            <person name="Kohara Y."/>
            <person name="Sugano S."/>
            <person name="Fujiyama A."/>
            <person name="Delaux P.-M."/>
            <person name="Quint M."/>
            <person name="TheiBen G."/>
            <person name="Hagemann M."/>
            <person name="Harholt J."/>
            <person name="Dunand C."/>
            <person name="Zachgo S."/>
            <person name="Langdale J."/>
            <person name="Maumus F."/>
            <person name="Straeten D.V.D."/>
            <person name="Gould S.B."/>
            <person name="Rensing S.A."/>
        </authorList>
    </citation>
    <scope>NUCLEOTIDE SEQUENCE [LARGE SCALE GENOMIC DNA]</scope>
    <source>
        <strain evidence="2 3">S276</strain>
    </source>
</reference>
<dbReference type="AlphaFoldDB" id="A0A388KKC9"/>
<accession>A0A388KKC9</accession>
<gene>
    <name evidence="2" type="ORF">CBR_g6616</name>
</gene>
<evidence type="ECO:0000313" key="3">
    <source>
        <dbReference type="Proteomes" id="UP000265515"/>
    </source>
</evidence>
<dbReference type="OrthoDB" id="10029550at2759"/>
<dbReference type="Proteomes" id="UP000265515">
    <property type="component" value="Unassembled WGS sequence"/>
</dbReference>
<dbReference type="EMBL" id="BFEA01000131">
    <property type="protein sequence ID" value="GBG70487.1"/>
    <property type="molecule type" value="Genomic_DNA"/>
</dbReference>
<protein>
    <submittedName>
        <fullName evidence="2">Uncharacterized protein</fullName>
    </submittedName>
</protein>